<name>A0A5P6VLS6_PSEXY</name>
<sequence>MKKKFVNPLIVLAAGLIIVGASSVGATRAAMTYSNEAEQVDFSTSNLAVDIQEKQDDKYQSVAEGALTFPAIASDMNLGSFKIGKTYPEEVQVVNTSTGNYAEYVRVMVRRSWTDEKGTKDTVLDPSLIKLGTSEGWLEDKADATTEEQAFYLAKPLKKGESAQFLETITIDNQVVTYVKTVDGDVAGTVVNEYKYDGKRFFVELRVDAVQTHNASEAILGAWGVKASLDSNGNIISIN</sequence>
<feature type="chain" id="PRO_5039643764" description="Alternate signal-mediated exported protein, CPF_0494 family" evidence="1">
    <location>
        <begin position="27"/>
        <end position="239"/>
    </location>
</feature>
<dbReference type="OrthoDB" id="1655413at2"/>
<dbReference type="KEGG" id="pxv:FXF36_01340"/>
<gene>
    <name evidence="2" type="ORF">FXF36_01340</name>
</gene>
<proteinExistence type="predicted"/>
<evidence type="ECO:0000256" key="1">
    <source>
        <dbReference type="SAM" id="SignalP"/>
    </source>
</evidence>
<accession>A0A5P6VLS6</accession>
<dbReference type="Proteomes" id="UP000327030">
    <property type="component" value="Chromosome 1"/>
</dbReference>
<protein>
    <recommendedName>
        <fullName evidence="4">Alternate signal-mediated exported protein, CPF_0494 family</fullName>
    </recommendedName>
</protein>
<keyword evidence="1" id="KW-0732">Signal</keyword>
<dbReference type="EMBL" id="CP043028">
    <property type="protein sequence ID" value="QFJ53606.1"/>
    <property type="molecule type" value="Genomic_DNA"/>
</dbReference>
<evidence type="ECO:0000313" key="3">
    <source>
        <dbReference type="Proteomes" id="UP000327030"/>
    </source>
</evidence>
<evidence type="ECO:0000313" key="2">
    <source>
        <dbReference type="EMBL" id="QFJ53606.1"/>
    </source>
</evidence>
<reference evidence="3" key="1">
    <citation type="submission" date="2019-08" db="EMBL/GenBank/DDBJ databases">
        <title>Complete Genome Sequence of the Polysaccharide-Degrading Rumen Bacterium Pseudobutyrivibrio xylanivorans MA3014.</title>
        <authorList>
            <person name="Palevich N."/>
            <person name="Maclean P.H."/>
            <person name="Kelly W.J."/>
            <person name="Leahy S.C."/>
            <person name="Rakonjac J."/>
            <person name="Attwood G.T."/>
        </authorList>
    </citation>
    <scope>NUCLEOTIDE SEQUENCE [LARGE SCALE GENOMIC DNA]</scope>
    <source>
        <strain evidence="3">MA3014</strain>
    </source>
</reference>
<organism evidence="2 3">
    <name type="scientific">Pseudobutyrivibrio xylanivorans</name>
    <dbReference type="NCBI Taxonomy" id="185007"/>
    <lineage>
        <taxon>Bacteria</taxon>
        <taxon>Bacillati</taxon>
        <taxon>Bacillota</taxon>
        <taxon>Clostridia</taxon>
        <taxon>Lachnospirales</taxon>
        <taxon>Lachnospiraceae</taxon>
        <taxon>Pseudobutyrivibrio</taxon>
    </lineage>
</organism>
<feature type="signal peptide" evidence="1">
    <location>
        <begin position="1"/>
        <end position="26"/>
    </location>
</feature>
<dbReference type="AlphaFoldDB" id="A0A5P6VLS6"/>
<dbReference type="RefSeq" id="WP_151622104.1">
    <property type="nucleotide sequence ID" value="NZ_CP043028.1"/>
</dbReference>
<evidence type="ECO:0008006" key="4">
    <source>
        <dbReference type="Google" id="ProtNLM"/>
    </source>
</evidence>